<sequence length="67" mass="7963">MLGCVHETPHKPLSRKRMRAQIEPREKCCRLCYTHAVTAWHRADKSVQCRLCNEAVNHFEEIHRHTL</sequence>
<reference evidence="1 2" key="1">
    <citation type="submission" date="2015-01" db="EMBL/GenBank/DDBJ databases">
        <title>Complete genome of Pseudomonas batumici UCM B-321 producer of the batumin antibiotic with strong antistaphilococcal and potential anticancer activity.</title>
        <authorList>
            <person name="Klochko V.V."/>
            <person name="Zelena L.B."/>
            <person name="Elena K.A."/>
            <person name="Reva O.N."/>
        </authorList>
    </citation>
    <scope>NUCLEOTIDE SEQUENCE [LARGE SCALE GENOMIC DNA]</scope>
    <source>
        <strain evidence="1 2">UCM B-321</strain>
    </source>
</reference>
<name>A0A0C2EVN8_9PSED</name>
<dbReference type="STRING" id="226910.UCMB321_3550"/>
<comment type="caution">
    <text evidence="1">The sequence shown here is derived from an EMBL/GenBank/DDBJ whole genome shotgun (WGS) entry which is preliminary data.</text>
</comment>
<gene>
    <name evidence="1" type="ORF">UCMB321_3550</name>
</gene>
<evidence type="ECO:0000313" key="2">
    <source>
        <dbReference type="Proteomes" id="UP000031535"/>
    </source>
</evidence>
<evidence type="ECO:0000313" key="1">
    <source>
        <dbReference type="EMBL" id="KIH82773.1"/>
    </source>
</evidence>
<protein>
    <submittedName>
        <fullName evidence="1">Uncharacterized protein</fullName>
    </submittedName>
</protein>
<organism evidence="1 2">
    <name type="scientific">Pseudomonas batumici</name>
    <dbReference type="NCBI Taxonomy" id="226910"/>
    <lineage>
        <taxon>Bacteria</taxon>
        <taxon>Pseudomonadati</taxon>
        <taxon>Pseudomonadota</taxon>
        <taxon>Gammaproteobacteria</taxon>
        <taxon>Pseudomonadales</taxon>
        <taxon>Pseudomonadaceae</taxon>
        <taxon>Pseudomonas</taxon>
    </lineage>
</organism>
<dbReference type="AlphaFoldDB" id="A0A0C2EVN8"/>
<dbReference type="PATRIC" id="fig|226910.6.peg.3543"/>
<proteinExistence type="predicted"/>
<accession>A0A0C2EVN8</accession>
<keyword evidence="2" id="KW-1185">Reference proteome</keyword>
<dbReference type="EMBL" id="JXDG01000045">
    <property type="protein sequence ID" value="KIH82773.1"/>
    <property type="molecule type" value="Genomic_DNA"/>
</dbReference>
<dbReference type="Proteomes" id="UP000031535">
    <property type="component" value="Unassembled WGS sequence"/>
</dbReference>